<keyword evidence="1" id="KW-0175">Coiled coil</keyword>
<evidence type="ECO:0000256" key="1">
    <source>
        <dbReference type="SAM" id="Coils"/>
    </source>
</evidence>
<reference evidence="2" key="1">
    <citation type="submission" date="2020-04" db="EMBL/GenBank/DDBJ databases">
        <title>Deep metagenomics examines the oral microbiome during advanced dental caries in children, revealing novel taxa and co-occurrences with host molecules.</title>
        <authorList>
            <person name="Baker J.L."/>
            <person name="Morton J.T."/>
            <person name="Dinis M."/>
            <person name="Alvarez R."/>
            <person name="Tran N.C."/>
            <person name="Knight R."/>
            <person name="Edlund A."/>
        </authorList>
    </citation>
    <scope>NUCLEOTIDE SEQUENCE</scope>
    <source>
        <strain evidence="2">JCVI_47_bin.4</strain>
    </source>
</reference>
<dbReference type="EMBL" id="JABZXJ010000078">
    <property type="protein sequence ID" value="MBF1650615.1"/>
    <property type="molecule type" value="Genomic_DNA"/>
</dbReference>
<protein>
    <submittedName>
        <fullName evidence="2">Uncharacterized protein</fullName>
    </submittedName>
</protein>
<comment type="caution">
    <text evidence="2">The sequence shown here is derived from an EMBL/GenBank/DDBJ whole genome shotgun (WGS) entry which is preliminary data.</text>
</comment>
<gene>
    <name evidence="2" type="ORF">HXO56_11135</name>
</gene>
<evidence type="ECO:0000313" key="3">
    <source>
        <dbReference type="Proteomes" id="UP000769484"/>
    </source>
</evidence>
<name>A0A930KH43_9MICC</name>
<feature type="coiled-coil region" evidence="1">
    <location>
        <begin position="43"/>
        <end position="70"/>
    </location>
</feature>
<dbReference type="Proteomes" id="UP000769484">
    <property type="component" value="Unassembled WGS sequence"/>
</dbReference>
<dbReference type="AlphaFoldDB" id="A0A930KH43"/>
<accession>A0A930KH43</accession>
<proteinExistence type="predicted"/>
<evidence type="ECO:0000313" key="2">
    <source>
        <dbReference type="EMBL" id="MBF1650615.1"/>
    </source>
</evidence>
<organism evidence="2 3">
    <name type="scientific">Rothia dentocariosa</name>
    <dbReference type="NCBI Taxonomy" id="2047"/>
    <lineage>
        <taxon>Bacteria</taxon>
        <taxon>Bacillati</taxon>
        <taxon>Actinomycetota</taxon>
        <taxon>Actinomycetes</taxon>
        <taxon>Micrococcales</taxon>
        <taxon>Micrococcaceae</taxon>
        <taxon>Rothia</taxon>
    </lineage>
</organism>
<sequence>MTRSPRTVAARRARENAAAFAEREAKLLNLAEKFFSFEASSPAAKIEDEIENLENKLTALREKLVSAQAETQQSLAEPVAEMKALKVSKDEIAARLGITRAEVNALLRAAAAKAEPESE</sequence>